<feature type="signal peptide" evidence="2">
    <location>
        <begin position="1"/>
        <end position="18"/>
    </location>
</feature>
<evidence type="ECO:0000256" key="2">
    <source>
        <dbReference type="SAM" id="SignalP"/>
    </source>
</evidence>
<gene>
    <name evidence="3" type="ORF">FBZ96_11088</name>
</gene>
<keyword evidence="4" id="KW-1185">Reference proteome</keyword>
<accession>A0A560D669</accession>
<feature type="region of interest" description="Disordered" evidence="1">
    <location>
        <begin position="20"/>
        <end position="39"/>
    </location>
</feature>
<protein>
    <recommendedName>
        <fullName evidence="5">DUF2510 domain-containing protein</fullName>
    </recommendedName>
</protein>
<dbReference type="OrthoDB" id="8255992at2"/>
<name>A0A560D669_9BRAD</name>
<organism evidence="3 4">
    <name type="scientific">Bradyrhizobium stylosanthis</name>
    <dbReference type="NCBI Taxonomy" id="1803665"/>
    <lineage>
        <taxon>Bacteria</taxon>
        <taxon>Pseudomonadati</taxon>
        <taxon>Pseudomonadota</taxon>
        <taxon>Alphaproteobacteria</taxon>
        <taxon>Hyphomicrobiales</taxon>
        <taxon>Nitrobacteraceae</taxon>
        <taxon>Bradyrhizobium</taxon>
    </lineage>
</organism>
<dbReference type="EMBL" id="VITK01000010">
    <property type="protein sequence ID" value="TWA92617.1"/>
    <property type="molecule type" value="Genomic_DNA"/>
</dbReference>
<sequence>MRKTLSALAAAATLAVLAGSPAYPRDDYGPGGNPYPRTYPGPPRGAPYWSGYVDAPVGEAMPPCHWNTQRFWDGQGWRERRVRTCGSDPAWPSRP</sequence>
<keyword evidence="2" id="KW-0732">Signal</keyword>
<evidence type="ECO:0000313" key="4">
    <source>
        <dbReference type="Proteomes" id="UP000319949"/>
    </source>
</evidence>
<dbReference type="Proteomes" id="UP000319949">
    <property type="component" value="Unassembled WGS sequence"/>
</dbReference>
<evidence type="ECO:0000313" key="3">
    <source>
        <dbReference type="EMBL" id="TWA92617.1"/>
    </source>
</evidence>
<evidence type="ECO:0000256" key="1">
    <source>
        <dbReference type="SAM" id="MobiDB-lite"/>
    </source>
</evidence>
<proteinExistence type="predicted"/>
<comment type="caution">
    <text evidence="3">The sequence shown here is derived from an EMBL/GenBank/DDBJ whole genome shotgun (WGS) entry which is preliminary data.</text>
</comment>
<evidence type="ECO:0008006" key="5">
    <source>
        <dbReference type="Google" id="ProtNLM"/>
    </source>
</evidence>
<dbReference type="AlphaFoldDB" id="A0A560D669"/>
<reference evidence="3 4" key="1">
    <citation type="submission" date="2019-06" db="EMBL/GenBank/DDBJ databases">
        <title>Genomic Encyclopedia of Type Strains, Phase IV (KMG-V): Genome sequencing to study the core and pangenomes of soil and plant-associated prokaryotes.</title>
        <authorList>
            <person name="Whitman W."/>
        </authorList>
    </citation>
    <scope>NUCLEOTIDE SEQUENCE [LARGE SCALE GENOMIC DNA]</scope>
    <source>
        <strain evidence="3 4">BR 510</strain>
    </source>
</reference>
<feature type="chain" id="PRO_5022211085" description="DUF2510 domain-containing protein" evidence="2">
    <location>
        <begin position="19"/>
        <end position="95"/>
    </location>
</feature>